<organism evidence="2">
    <name type="scientific">uncultured Chloroflexia bacterium</name>
    <dbReference type="NCBI Taxonomy" id="1672391"/>
    <lineage>
        <taxon>Bacteria</taxon>
        <taxon>Bacillati</taxon>
        <taxon>Chloroflexota</taxon>
        <taxon>Chloroflexia</taxon>
        <taxon>environmental samples</taxon>
    </lineage>
</organism>
<proteinExistence type="predicted"/>
<dbReference type="AlphaFoldDB" id="A0A6J4NHG6"/>
<sequence>GRRRHHGLNLAKLPPGARSSAGRSLGPNRRHQAAPASSSCNVFTHVRREGSARIDVPMEQQCQGRL</sequence>
<feature type="non-terminal residue" evidence="2">
    <location>
        <position position="1"/>
    </location>
</feature>
<feature type="non-terminal residue" evidence="2">
    <location>
        <position position="66"/>
    </location>
</feature>
<dbReference type="EMBL" id="CADCTR010003214">
    <property type="protein sequence ID" value="CAA9387952.1"/>
    <property type="molecule type" value="Genomic_DNA"/>
</dbReference>
<gene>
    <name evidence="2" type="ORF">AVDCRST_MAG93-9575</name>
</gene>
<evidence type="ECO:0000256" key="1">
    <source>
        <dbReference type="SAM" id="MobiDB-lite"/>
    </source>
</evidence>
<feature type="region of interest" description="Disordered" evidence="1">
    <location>
        <begin position="1"/>
        <end position="42"/>
    </location>
</feature>
<accession>A0A6J4NHG6</accession>
<evidence type="ECO:0000313" key="2">
    <source>
        <dbReference type="EMBL" id="CAA9387952.1"/>
    </source>
</evidence>
<reference evidence="2" key="1">
    <citation type="submission" date="2020-02" db="EMBL/GenBank/DDBJ databases">
        <authorList>
            <person name="Meier V. D."/>
        </authorList>
    </citation>
    <scope>NUCLEOTIDE SEQUENCE</scope>
    <source>
        <strain evidence="2">AVDCRST_MAG93</strain>
    </source>
</reference>
<name>A0A6J4NHG6_9CHLR</name>
<protein>
    <submittedName>
        <fullName evidence="2">Uncharacterized protein</fullName>
    </submittedName>
</protein>